<gene>
    <name evidence="2" type="ORF">J0A68_13520</name>
</gene>
<reference evidence="2 3" key="1">
    <citation type="submission" date="2021-03" db="EMBL/GenBank/DDBJ databases">
        <title>novel species isolated from a fishpond in China.</title>
        <authorList>
            <person name="Lu H."/>
            <person name="Cai Z."/>
        </authorList>
    </citation>
    <scope>NUCLEOTIDE SEQUENCE [LARGE SCALE GENOMIC DNA]</scope>
    <source>
        <strain evidence="2 3">H41</strain>
    </source>
</reference>
<name>A0ABS3C747_9BACT</name>
<sequence length="77" mass="8624">MSDTPPKEYSNGEVVVTWQPEKCTHSGRCVRGLPQVFNPKKRPWIAIEQASSEQLVAQVKACPSAALGYYFLEKEGR</sequence>
<dbReference type="InterPro" id="IPR010693">
    <property type="entry name" value="Divergent_4Fe-4S_mono-cluster"/>
</dbReference>
<feature type="domain" description="Divergent 4Fe-4S mono-cluster" evidence="1">
    <location>
        <begin position="9"/>
        <end position="69"/>
    </location>
</feature>
<evidence type="ECO:0000313" key="2">
    <source>
        <dbReference type="EMBL" id="MBN7811966.1"/>
    </source>
</evidence>
<comment type="caution">
    <text evidence="2">The sequence shown here is derived from an EMBL/GenBank/DDBJ whole genome shotgun (WGS) entry which is preliminary data.</text>
</comment>
<proteinExistence type="predicted"/>
<dbReference type="Pfam" id="PF06902">
    <property type="entry name" value="Fer4_19"/>
    <property type="match status" value="1"/>
</dbReference>
<dbReference type="Proteomes" id="UP000664317">
    <property type="component" value="Unassembled WGS sequence"/>
</dbReference>
<evidence type="ECO:0000313" key="3">
    <source>
        <dbReference type="Proteomes" id="UP000664317"/>
    </source>
</evidence>
<evidence type="ECO:0000259" key="1">
    <source>
        <dbReference type="Pfam" id="PF06902"/>
    </source>
</evidence>
<protein>
    <submittedName>
        <fullName evidence="2">(4Fe-4S)-binding protein</fullName>
    </submittedName>
</protein>
<accession>A0ABS3C747</accession>
<dbReference type="EMBL" id="JAFKCT010000005">
    <property type="protein sequence ID" value="MBN7811966.1"/>
    <property type="molecule type" value="Genomic_DNA"/>
</dbReference>
<dbReference type="RefSeq" id="WP_206578742.1">
    <property type="nucleotide sequence ID" value="NZ_JAFKCT010000005.1"/>
</dbReference>
<organism evidence="2 3">
    <name type="scientific">Algoriphagus oliviformis</name>
    <dbReference type="NCBI Taxonomy" id="2811231"/>
    <lineage>
        <taxon>Bacteria</taxon>
        <taxon>Pseudomonadati</taxon>
        <taxon>Bacteroidota</taxon>
        <taxon>Cytophagia</taxon>
        <taxon>Cytophagales</taxon>
        <taxon>Cyclobacteriaceae</taxon>
        <taxon>Algoriphagus</taxon>
    </lineage>
</organism>
<keyword evidence="3" id="KW-1185">Reference proteome</keyword>